<name>A0ABP6TAH0_9ACTN</name>
<reference evidence="4" key="1">
    <citation type="journal article" date="2019" name="Int. J. Syst. Evol. Microbiol.">
        <title>The Global Catalogue of Microorganisms (GCM) 10K type strain sequencing project: providing services to taxonomists for standard genome sequencing and annotation.</title>
        <authorList>
            <consortium name="The Broad Institute Genomics Platform"/>
            <consortium name="The Broad Institute Genome Sequencing Center for Infectious Disease"/>
            <person name="Wu L."/>
            <person name="Ma J."/>
        </authorList>
    </citation>
    <scope>NUCLEOTIDE SEQUENCE [LARGE SCALE GENOMIC DNA]</scope>
    <source>
        <strain evidence="4">JCM 9458</strain>
    </source>
</reference>
<keyword evidence="2" id="KW-1133">Transmembrane helix</keyword>
<feature type="compositionally biased region" description="Pro residues" evidence="1">
    <location>
        <begin position="234"/>
        <end position="258"/>
    </location>
</feature>
<feature type="region of interest" description="Disordered" evidence="1">
    <location>
        <begin position="1"/>
        <end position="26"/>
    </location>
</feature>
<organism evidence="3 4">
    <name type="scientific">Cryptosporangium minutisporangium</name>
    <dbReference type="NCBI Taxonomy" id="113569"/>
    <lineage>
        <taxon>Bacteria</taxon>
        <taxon>Bacillati</taxon>
        <taxon>Actinomycetota</taxon>
        <taxon>Actinomycetes</taxon>
        <taxon>Cryptosporangiales</taxon>
        <taxon>Cryptosporangiaceae</taxon>
        <taxon>Cryptosporangium</taxon>
    </lineage>
</organism>
<feature type="transmembrane region" description="Helical" evidence="2">
    <location>
        <begin position="73"/>
        <end position="95"/>
    </location>
</feature>
<dbReference type="Pfam" id="PF19853">
    <property type="entry name" value="DUF6328"/>
    <property type="match status" value="1"/>
</dbReference>
<proteinExistence type="predicted"/>
<feature type="compositionally biased region" description="Low complexity" evidence="1">
    <location>
        <begin position="351"/>
        <end position="362"/>
    </location>
</feature>
<comment type="caution">
    <text evidence="3">The sequence shown here is derived from an EMBL/GenBank/DDBJ whole genome shotgun (WGS) entry which is preliminary data.</text>
</comment>
<evidence type="ECO:0000313" key="4">
    <source>
        <dbReference type="Proteomes" id="UP001501676"/>
    </source>
</evidence>
<feature type="region of interest" description="Disordered" evidence="1">
    <location>
        <begin position="191"/>
        <end position="362"/>
    </location>
</feature>
<feature type="transmembrane region" description="Helical" evidence="2">
    <location>
        <begin position="115"/>
        <end position="137"/>
    </location>
</feature>
<dbReference type="RefSeq" id="WP_345732880.1">
    <property type="nucleotide sequence ID" value="NZ_BAAAYN010000056.1"/>
</dbReference>
<keyword evidence="4" id="KW-1185">Reference proteome</keyword>
<gene>
    <name evidence="3" type="ORF">GCM10020369_73190</name>
</gene>
<sequence length="639" mass="65127">MARELTAASAVSGRSEPRDPRTRETPTQRWNRNYLEILHEVRAAQIGTQLLLVFLLTLAFTSRFADTTRFQRSVYVVSLVLVAGATCLLIAPAPFHRLVFRRRLEAQLVRASSKFALWGVTLLMLAFNGSLLLILDVVMGTTYALWITAGSLLWFLTWWYLAPGWARIGQRRRRKEATIAALEVASQKLRSDRLRDDQADGGDASRALGGSAPAGSHPALGTRPVAGADRGLPGPHPPQLRPGPTWPAPRLPMMPAPHPSLAGSDQLGYPGGQLPAVGYDRPSPQPGAATGPNSPYPPHDPSGAPGDPSWAPGRNGLDSTPRDPAGVFGRNGLDSTPRDPAGAFGRNGRNGPVPVAGPAPVSGPVGAIGDVRSGTGAPTGADGLTGSELPNGRYAAVDPLGPLALGAVGPVSGPGPLGGPVPLGDSSPFGGPGSYTTPFDGAAARGPRGRHHGISRTDLPTPYSTGDIPRFSTGDLPRFSTGEVPRLHADDGTPSGAVGDGMQSGQAGDGMQHGSAEHGVTQFGVALPLGPAPTGLPATGGEPAPTPAGAAGPASAGPALADPAPAGPPYPGGLVYPDGPIGPTDTGSLPVIPGGPSGSDAAAGPRGESASREGVIGRARVTPPSTFTPRHGYPTPEGT</sequence>
<evidence type="ECO:0000313" key="3">
    <source>
        <dbReference type="EMBL" id="GAA3396450.1"/>
    </source>
</evidence>
<dbReference type="EMBL" id="BAAAYN010000056">
    <property type="protein sequence ID" value="GAA3396450.1"/>
    <property type="molecule type" value="Genomic_DNA"/>
</dbReference>
<protein>
    <submittedName>
        <fullName evidence="3">Uncharacterized protein</fullName>
    </submittedName>
</protein>
<evidence type="ECO:0000256" key="1">
    <source>
        <dbReference type="SAM" id="MobiDB-lite"/>
    </source>
</evidence>
<feature type="region of interest" description="Disordered" evidence="1">
    <location>
        <begin position="425"/>
        <end position="639"/>
    </location>
</feature>
<dbReference type="InterPro" id="IPR046291">
    <property type="entry name" value="DUF6328"/>
</dbReference>
<feature type="transmembrane region" description="Helical" evidence="2">
    <location>
        <begin position="41"/>
        <end position="61"/>
    </location>
</feature>
<feature type="compositionally biased region" description="Low complexity" evidence="1">
    <location>
        <begin position="598"/>
        <end position="607"/>
    </location>
</feature>
<feature type="compositionally biased region" description="Low complexity" evidence="1">
    <location>
        <begin position="524"/>
        <end position="564"/>
    </location>
</feature>
<keyword evidence="2" id="KW-0812">Transmembrane</keyword>
<feature type="transmembrane region" description="Helical" evidence="2">
    <location>
        <begin position="143"/>
        <end position="166"/>
    </location>
</feature>
<evidence type="ECO:0000256" key="2">
    <source>
        <dbReference type="SAM" id="Phobius"/>
    </source>
</evidence>
<dbReference type="Proteomes" id="UP001501676">
    <property type="component" value="Unassembled WGS sequence"/>
</dbReference>
<accession>A0ABP6TAH0</accession>
<keyword evidence="2" id="KW-0472">Membrane</keyword>
<feature type="compositionally biased region" description="Basic and acidic residues" evidence="1">
    <location>
        <begin position="15"/>
        <end position="26"/>
    </location>
</feature>